<proteinExistence type="predicted"/>
<name>A0ABY6KT98_9ARAC</name>
<dbReference type="Proteomes" id="UP001235939">
    <property type="component" value="Chromosome 09"/>
</dbReference>
<evidence type="ECO:0000313" key="2">
    <source>
        <dbReference type="Proteomes" id="UP001235939"/>
    </source>
</evidence>
<reference evidence="1 2" key="1">
    <citation type="submission" date="2022-01" db="EMBL/GenBank/DDBJ databases">
        <title>A chromosomal length assembly of Cordylochernes scorpioides.</title>
        <authorList>
            <person name="Zeh D."/>
            <person name="Zeh J."/>
        </authorList>
    </citation>
    <scope>NUCLEOTIDE SEQUENCE [LARGE SCALE GENOMIC DNA]</scope>
    <source>
        <strain evidence="1">IN4F17</strain>
        <tissue evidence="1">Whole Body</tissue>
    </source>
</reference>
<sequence length="67" mass="7662">MILHLENWHGPITAALYTQDSVHCDCCDRDKLRHLRLFIGNDSNNNIVYTPKIEDIATAVIEMHGDI</sequence>
<dbReference type="EMBL" id="CP092871">
    <property type="protein sequence ID" value="UYV71829.1"/>
    <property type="molecule type" value="Genomic_DNA"/>
</dbReference>
<organism evidence="1 2">
    <name type="scientific">Cordylochernes scorpioides</name>
    <dbReference type="NCBI Taxonomy" id="51811"/>
    <lineage>
        <taxon>Eukaryota</taxon>
        <taxon>Metazoa</taxon>
        <taxon>Ecdysozoa</taxon>
        <taxon>Arthropoda</taxon>
        <taxon>Chelicerata</taxon>
        <taxon>Arachnida</taxon>
        <taxon>Pseudoscorpiones</taxon>
        <taxon>Cheliferoidea</taxon>
        <taxon>Chernetidae</taxon>
        <taxon>Cordylochernes</taxon>
    </lineage>
</organism>
<gene>
    <name evidence="1" type="ORF">LAZ67_9000584</name>
</gene>
<keyword evidence="2" id="KW-1185">Reference proteome</keyword>
<protein>
    <submittedName>
        <fullName evidence="1">Uncharacterized protein</fullName>
    </submittedName>
</protein>
<evidence type="ECO:0000313" key="1">
    <source>
        <dbReference type="EMBL" id="UYV71829.1"/>
    </source>
</evidence>
<accession>A0ABY6KT98</accession>